<dbReference type="EnsemblMetazoa" id="CJA06200a.1">
    <property type="protein sequence ID" value="CJA06200a.1"/>
    <property type="gene ID" value="WBGene00125404"/>
</dbReference>
<reference evidence="1" key="2">
    <citation type="submission" date="2022-06" db="UniProtKB">
        <authorList>
            <consortium name="EnsemblMetazoa"/>
        </authorList>
    </citation>
    <scope>IDENTIFICATION</scope>
    <source>
        <strain evidence="1">DF5081</strain>
    </source>
</reference>
<evidence type="ECO:0000313" key="1">
    <source>
        <dbReference type="EnsemblMetazoa" id="CJA06200a.1"/>
    </source>
</evidence>
<sequence length="190" mass="22242">MPFRHMLSTVQKSTNVEDDFEHICQQVLEREYPVAANLKKEVQSWYEVLNKCQYTDESPEIEAANQEHRERKQMCQNALVLMDKVSGGSSRIEKRLSFKRDMMVRNVRNGVKLNDDPRWKVFGEYSAKQKARWLELFDKSENGGATMEDAAIQAFTILSNAILGEIEAKERNMKRKRNREETLTKRIKVL</sequence>
<organism evidence="1 2">
    <name type="scientific">Caenorhabditis japonica</name>
    <dbReference type="NCBI Taxonomy" id="281687"/>
    <lineage>
        <taxon>Eukaryota</taxon>
        <taxon>Metazoa</taxon>
        <taxon>Ecdysozoa</taxon>
        <taxon>Nematoda</taxon>
        <taxon>Chromadorea</taxon>
        <taxon>Rhabditida</taxon>
        <taxon>Rhabditina</taxon>
        <taxon>Rhabditomorpha</taxon>
        <taxon>Rhabditoidea</taxon>
        <taxon>Rhabditidae</taxon>
        <taxon>Peloderinae</taxon>
        <taxon>Caenorhabditis</taxon>
    </lineage>
</organism>
<name>A0A8R1DLJ8_CAEJA</name>
<keyword evidence="2" id="KW-1185">Reference proteome</keyword>
<protein>
    <submittedName>
        <fullName evidence="1">Uncharacterized protein</fullName>
    </submittedName>
</protein>
<reference evidence="2" key="1">
    <citation type="submission" date="2010-08" db="EMBL/GenBank/DDBJ databases">
        <authorList>
            <consortium name="Caenorhabditis japonica Sequencing Consortium"/>
            <person name="Wilson R.K."/>
        </authorList>
    </citation>
    <scope>NUCLEOTIDE SEQUENCE [LARGE SCALE GENOMIC DNA]</scope>
    <source>
        <strain evidence="2">DF5081</strain>
    </source>
</reference>
<proteinExistence type="predicted"/>
<accession>A0A8R1DLJ8</accession>
<dbReference type="Proteomes" id="UP000005237">
    <property type="component" value="Unassembled WGS sequence"/>
</dbReference>
<dbReference type="AlphaFoldDB" id="A0A8R1DLJ8"/>
<evidence type="ECO:0000313" key="2">
    <source>
        <dbReference type="Proteomes" id="UP000005237"/>
    </source>
</evidence>